<evidence type="ECO:0000256" key="7">
    <source>
        <dbReference type="SAM" id="SignalP"/>
    </source>
</evidence>
<dbReference type="EMBL" id="JAAQPE010000137">
    <property type="protein sequence ID" value="KAF5683903.1"/>
    <property type="molecule type" value="Genomic_DNA"/>
</dbReference>
<evidence type="ECO:0000256" key="4">
    <source>
        <dbReference type="ARBA" id="ARBA00023136"/>
    </source>
</evidence>
<comment type="caution">
    <text evidence="8">The sequence shown here is derived from an EMBL/GenBank/DDBJ whole genome shotgun (WGS) entry which is preliminary data.</text>
</comment>
<dbReference type="GO" id="GO:0071944">
    <property type="term" value="C:cell periphery"/>
    <property type="evidence" value="ECO:0007669"/>
    <property type="project" value="UniProtKB-ARBA"/>
</dbReference>
<evidence type="ECO:0000256" key="2">
    <source>
        <dbReference type="ARBA" id="ARBA00022692"/>
    </source>
</evidence>
<comment type="subcellular location">
    <subcellularLocation>
        <location evidence="1">Membrane</location>
        <topology evidence="1">Single-pass membrane protein</topology>
    </subcellularLocation>
</comment>
<dbReference type="Proteomes" id="UP000572754">
    <property type="component" value="Unassembled WGS sequence"/>
</dbReference>
<dbReference type="AlphaFoldDB" id="A0A8H5U718"/>
<protein>
    <submittedName>
        <fullName evidence="8">Uncharacterized protein</fullName>
    </submittedName>
</protein>
<feature type="compositionally biased region" description="Basic and acidic residues" evidence="5">
    <location>
        <begin position="355"/>
        <end position="371"/>
    </location>
</feature>
<evidence type="ECO:0000256" key="5">
    <source>
        <dbReference type="SAM" id="MobiDB-lite"/>
    </source>
</evidence>
<keyword evidence="9" id="KW-1185">Reference proteome</keyword>
<gene>
    <name evidence="8" type="ORF">FCIRC_4245</name>
</gene>
<keyword evidence="4 6" id="KW-0472">Membrane</keyword>
<feature type="signal peptide" evidence="7">
    <location>
        <begin position="1"/>
        <end position="25"/>
    </location>
</feature>
<feature type="transmembrane region" description="Helical" evidence="6">
    <location>
        <begin position="242"/>
        <end position="264"/>
    </location>
</feature>
<feature type="region of interest" description="Disordered" evidence="5">
    <location>
        <begin position="343"/>
        <end position="422"/>
    </location>
</feature>
<feature type="compositionally biased region" description="Low complexity" evidence="5">
    <location>
        <begin position="192"/>
        <end position="221"/>
    </location>
</feature>
<feature type="compositionally biased region" description="Polar residues" evidence="5">
    <location>
        <begin position="390"/>
        <end position="399"/>
    </location>
</feature>
<feature type="region of interest" description="Disordered" evidence="5">
    <location>
        <begin position="269"/>
        <end position="288"/>
    </location>
</feature>
<evidence type="ECO:0000256" key="6">
    <source>
        <dbReference type="SAM" id="Phobius"/>
    </source>
</evidence>
<feature type="chain" id="PRO_5034525205" evidence="7">
    <location>
        <begin position="26"/>
        <end position="422"/>
    </location>
</feature>
<evidence type="ECO:0000313" key="8">
    <source>
        <dbReference type="EMBL" id="KAF5683903.1"/>
    </source>
</evidence>
<dbReference type="PANTHER" id="PTHR15549:SF30">
    <property type="entry name" value="MID2 DOMAIN-CONTAINING PROTEIN"/>
    <property type="match status" value="1"/>
</dbReference>
<organism evidence="8 9">
    <name type="scientific">Fusarium circinatum</name>
    <name type="common">Pitch canker fungus</name>
    <name type="synonym">Gibberella circinata</name>
    <dbReference type="NCBI Taxonomy" id="48490"/>
    <lineage>
        <taxon>Eukaryota</taxon>
        <taxon>Fungi</taxon>
        <taxon>Dikarya</taxon>
        <taxon>Ascomycota</taxon>
        <taxon>Pezizomycotina</taxon>
        <taxon>Sordariomycetes</taxon>
        <taxon>Hypocreomycetidae</taxon>
        <taxon>Hypocreales</taxon>
        <taxon>Nectriaceae</taxon>
        <taxon>Fusarium</taxon>
        <taxon>Fusarium fujikuroi species complex</taxon>
    </lineage>
</organism>
<name>A0A8H5U718_FUSCI</name>
<dbReference type="PANTHER" id="PTHR15549">
    <property type="entry name" value="PAIRED IMMUNOGLOBULIN-LIKE TYPE 2 RECEPTOR"/>
    <property type="match status" value="1"/>
</dbReference>
<dbReference type="GO" id="GO:0016020">
    <property type="term" value="C:membrane"/>
    <property type="evidence" value="ECO:0007669"/>
    <property type="project" value="UniProtKB-SubCell"/>
</dbReference>
<dbReference type="InterPro" id="IPR051694">
    <property type="entry name" value="Immunoregulatory_rcpt-like"/>
</dbReference>
<reference evidence="9" key="1">
    <citation type="journal article" date="2020" name="BMC Genomics">
        <title>Correction to: Identification and distribution of gene clusters required for synthesis of sphingolipid metabolism inhibitors in diverse species of the filamentous fungus Fusarium.</title>
        <authorList>
            <person name="Kim H.S."/>
            <person name="Lohmar J.M."/>
            <person name="Busman M."/>
            <person name="Brown D.W."/>
            <person name="Naumann T.A."/>
            <person name="Divon H.H."/>
            <person name="Lysoe E."/>
            <person name="Uhlig S."/>
            <person name="Proctor R.H."/>
        </authorList>
    </citation>
    <scope>NUCLEOTIDE SEQUENCE [LARGE SCALE GENOMIC DNA]</scope>
    <source>
        <strain evidence="9">NRRL 25331</strain>
    </source>
</reference>
<feature type="compositionally biased region" description="Polar residues" evidence="5">
    <location>
        <begin position="413"/>
        <end position="422"/>
    </location>
</feature>
<keyword evidence="7" id="KW-0732">Signal</keyword>
<proteinExistence type="predicted"/>
<sequence length="422" mass="44048">MTPALPMARLPPFLVISGVLNLATGHVLPQATKTVDFYELNVLPYPLAATPAPDDSLLLRRQFNTVCGYVGGDPGLPATCSAGSHCVVDVDHGAVGCCPDGGSCTSGVFTGCVDADSGPQTEVNPYVFTCRGSNSCYKNSYEGGFFQFGCGSTSGLATKVVATASGKSAIDLTSINVPLTQPEPPQVQQQKSETSTASETESDTSTETTASETADPSSTESGDSDAPDTDGKDNGSKNTGAIIGGTISGVAALAALIVLGIWLWKRKKGNTRQGPGVKHQVQHIGPPLDNNHNFAPVPPMHETDKMAPPPPVPVRNQQRTMNSAAGHEEPYSEPWDPASNYGYGNSAGAVGGSSHMEHDEVPLTRDDDFDHSYNSGLGRISEEHPRPGTAISTPGQMSQVYPGPRGGGGGPLWQQNRGPGWF</sequence>
<evidence type="ECO:0000256" key="3">
    <source>
        <dbReference type="ARBA" id="ARBA00022989"/>
    </source>
</evidence>
<feature type="region of interest" description="Disordered" evidence="5">
    <location>
        <begin position="177"/>
        <end position="237"/>
    </location>
</feature>
<evidence type="ECO:0000313" key="9">
    <source>
        <dbReference type="Proteomes" id="UP000572754"/>
    </source>
</evidence>
<evidence type="ECO:0000256" key="1">
    <source>
        <dbReference type="ARBA" id="ARBA00004167"/>
    </source>
</evidence>
<reference evidence="8 9" key="2">
    <citation type="submission" date="2020-05" db="EMBL/GenBank/DDBJ databases">
        <title>Identification and distribution of gene clusters putatively required for synthesis of sphingolipid metabolism inhibitors in phylogenetically diverse species of the filamentous fungus Fusarium.</title>
        <authorList>
            <person name="Kim H.-S."/>
            <person name="Busman M."/>
            <person name="Brown D.W."/>
            <person name="Divon H."/>
            <person name="Uhlig S."/>
            <person name="Proctor R.H."/>
        </authorList>
    </citation>
    <scope>NUCLEOTIDE SEQUENCE [LARGE SCALE GENOMIC DNA]</scope>
    <source>
        <strain evidence="8 9">NRRL 25331</strain>
    </source>
</reference>
<keyword evidence="2 6" id="KW-0812">Transmembrane</keyword>
<accession>A0A8H5U718</accession>
<keyword evidence="3 6" id="KW-1133">Transmembrane helix</keyword>